<evidence type="ECO:0000256" key="2">
    <source>
        <dbReference type="ARBA" id="ARBA00022679"/>
    </source>
</evidence>
<dbReference type="PANTHER" id="PTHR48050">
    <property type="entry name" value="STEROL 3-BETA-GLUCOSYLTRANSFERASE"/>
    <property type="match status" value="1"/>
</dbReference>
<dbReference type="RefSeq" id="WP_145744081.1">
    <property type="nucleotide sequence ID" value="NZ_VIWX01000006.1"/>
</dbReference>
<dbReference type="GO" id="GO:0008194">
    <property type="term" value="F:UDP-glycosyltransferase activity"/>
    <property type="evidence" value="ECO:0007669"/>
    <property type="project" value="InterPro"/>
</dbReference>
<dbReference type="Proteomes" id="UP000316184">
    <property type="component" value="Unassembled WGS sequence"/>
</dbReference>
<keyword evidence="6" id="KW-1185">Reference proteome</keyword>
<keyword evidence="2 4" id="KW-0808">Transferase</keyword>
<dbReference type="EMBL" id="VIWX01000006">
    <property type="protein sequence ID" value="TWF92841.1"/>
    <property type="molecule type" value="Genomic_DNA"/>
</dbReference>
<organism evidence="5 6">
    <name type="scientific">Saccharopolyspora dendranthemae</name>
    <dbReference type="NCBI Taxonomy" id="1181886"/>
    <lineage>
        <taxon>Bacteria</taxon>
        <taxon>Bacillati</taxon>
        <taxon>Actinomycetota</taxon>
        <taxon>Actinomycetes</taxon>
        <taxon>Pseudonocardiales</taxon>
        <taxon>Pseudonocardiaceae</taxon>
        <taxon>Saccharopolyspora</taxon>
    </lineage>
</organism>
<keyword evidence="3" id="KW-0045">Antibiotic biosynthesis</keyword>
<dbReference type="GO" id="GO:0017000">
    <property type="term" value="P:antibiotic biosynthetic process"/>
    <property type="evidence" value="ECO:0007669"/>
    <property type="project" value="UniProtKB-KW"/>
</dbReference>
<evidence type="ECO:0000256" key="3">
    <source>
        <dbReference type="ARBA" id="ARBA00023194"/>
    </source>
</evidence>
<dbReference type="InterPro" id="IPR050426">
    <property type="entry name" value="Glycosyltransferase_28"/>
</dbReference>
<dbReference type="CDD" id="cd03784">
    <property type="entry name" value="GT1_Gtf-like"/>
    <property type="match status" value="1"/>
</dbReference>
<sequence>MSTSAQNVQRAYVLFASIPAHGHVNPGLGLVTELVARGHRVSYATTDEFVPQVAETGAEILRYESLLPGTSGSQRPDWPDDQVEAQHLFLDETELVVPQIERAFASDRPDLIVYEVAAFPALVLSEKWQVARIQLSPTHVHSQGIERVLGGLEEDTPEKAAVRSRYDRYFAEQGVALSFEDIGMPVRAIVTIPRKFQYFGENAEESFEFVGPMFSERAFQGTWSPPDDRPVVVVSLGSAYNDRLDFYRRCVAAFGGTEWRVVLAVGRDVDPAELADAPGNVEVHQWIPQLQVLSHAGAFLTHAGMGGVMEGLFHGVPLIAAPQAADQFANAARIEELGLGVQIDSGTTTPEQLRDALTEVTSNPRILRHVAEMRHEIEESGGLARAVTRIESFLEP</sequence>
<dbReference type="InterPro" id="IPR002213">
    <property type="entry name" value="UDP_glucos_trans"/>
</dbReference>
<dbReference type="AlphaFoldDB" id="A0A561U0G9"/>
<protein>
    <submittedName>
        <fullName evidence="5">MGT family glycosyltransferase</fullName>
    </submittedName>
</protein>
<evidence type="ECO:0000313" key="5">
    <source>
        <dbReference type="EMBL" id="TWF92841.1"/>
    </source>
</evidence>
<dbReference type="PANTHER" id="PTHR48050:SF13">
    <property type="entry name" value="STEROL 3-BETA-GLUCOSYLTRANSFERASE UGT80A2"/>
    <property type="match status" value="1"/>
</dbReference>
<evidence type="ECO:0000313" key="6">
    <source>
        <dbReference type="Proteomes" id="UP000316184"/>
    </source>
</evidence>
<name>A0A561U0G9_9PSEU</name>
<evidence type="ECO:0000256" key="1">
    <source>
        <dbReference type="ARBA" id="ARBA00009995"/>
    </source>
</evidence>
<comment type="similarity">
    <text evidence="1 4">Belongs to the UDP-glycosyltransferase family.</text>
</comment>
<evidence type="ECO:0000256" key="4">
    <source>
        <dbReference type="RuleBase" id="RU003718"/>
    </source>
</evidence>
<dbReference type="NCBIfam" id="TIGR01426">
    <property type="entry name" value="MGT"/>
    <property type="match status" value="1"/>
</dbReference>
<dbReference type="PROSITE" id="PS00375">
    <property type="entry name" value="UDPGT"/>
    <property type="match status" value="1"/>
</dbReference>
<reference evidence="5 6" key="1">
    <citation type="submission" date="2019-06" db="EMBL/GenBank/DDBJ databases">
        <title>Sequencing the genomes of 1000 actinobacteria strains.</title>
        <authorList>
            <person name="Klenk H.-P."/>
        </authorList>
    </citation>
    <scope>NUCLEOTIDE SEQUENCE [LARGE SCALE GENOMIC DNA]</scope>
    <source>
        <strain evidence="5 6">DSM 46699</strain>
    </source>
</reference>
<dbReference type="GO" id="GO:0016758">
    <property type="term" value="F:hexosyltransferase activity"/>
    <property type="evidence" value="ECO:0007669"/>
    <property type="project" value="InterPro"/>
</dbReference>
<dbReference type="FunFam" id="3.40.50.2000:FF:000072">
    <property type="entry name" value="Glycosyl transferase"/>
    <property type="match status" value="1"/>
</dbReference>
<dbReference type="Gene3D" id="3.40.50.2000">
    <property type="entry name" value="Glycogen Phosphorylase B"/>
    <property type="match status" value="2"/>
</dbReference>
<gene>
    <name evidence="5" type="ORF">FHU35_16123</name>
</gene>
<dbReference type="InterPro" id="IPR035595">
    <property type="entry name" value="UDP_glycos_trans_CS"/>
</dbReference>
<dbReference type="Pfam" id="PF00201">
    <property type="entry name" value="UDPGT"/>
    <property type="match status" value="1"/>
</dbReference>
<comment type="caution">
    <text evidence="5">The sequence shown here is derived from an EMBL/GenBank/DDBJ whole genome shotgun (WGS) entry which is preliminary data.</text>
</comment>
<accession>A0A561U0G9</accession>
<dbReference type="OrthoDB" id="6620093at2"/>
<dbReference type="SUPFAM" id="SSF53756">
    <property type="entry name" value="UDP-Glycosyltransferase/glycogen phosphorylase"/>
    <property type="match status" value="1"/>
</dbReference>
<dbReference type="InterPro" id="IPR006326">
    <property type="entry name" value="UDPGT_MGT-like"/>
</dbReference>
<keyword evidence="4" id="KW-0328">Glycosyltransferase</keyword>
<proteinExistence type="inferred from homology"/>